<reference evidence="2" key="1">
    <citation type="journal article" date="2022" name="Int. J. Mol. Sci.">
        <title>Draft Genome of Tanacetum Coccineum: Genomic Comparison of Closely Related Tanacetum-Family Plants.</title>
        <authorList>
            <person name="Yamashiro T."/>
            <person name="Shiraishi A."/>
            <person name="Nakayama K."/>
            <person name="Satake H."/>
        </authorList>
    </citation>
    <scope>NUCLEOTIDE SEQUENCE</scope>
</reference>
<protein>
    <submittedName>
        <fullName evidence="2">Uncharacterized protein</fullName>
    </submittedName>
</protein>
<keyword evidence="1" id="KW-0175">Coiled coil</keyword>
<dbReference type="Proteomes" id="UP001151760">
    <property type="component" value="Unassembled WGS sequence"/>
</dbReference>
<feature type="coiled-coil region" evidence="1">
    <location>
        <begin position="331"/>
        <end position="365"/>
    </location>
</feature>
<name>A0ABQ5BC17_9ASTR</name>
<reference evidence="2" key="2">
    <citation type="submission" date="2022-01" db="EMBL/GenBank/DDBJ databases">
        <authorList>
            <person name="Yamashiro T."/>
            <person name="Shiraishi A."/>
            <person name="Satake H."/>
            <person name="Nakayama K."/>
        </authorList>
    </citation>
    <scope>NUCLEOTIDE SEQUENCE</scope>
</reference>
<evidence type="ECO:0000256" key="1">
    <source>
        <dbReference type="SAM" id="Coils"/>
    </source>
</evidence>
<keyword evidence="3" id="KW-1185">Reference proteome</keyword>
<accession>A0ABQ5BC17</accession>
<sequence length="389" mass="42545">MAKDTIATVTSVLTQKDLDEFCIKWRILASVEPQFPGPNDTIRDSLEGKIGSNVIPLVTVGSPLKGVEAEIPLMGLSDFIKSSDPFKVKVKERTLSQGEPPFLKETKDRVIPPSSETLSMVVHTIMDELKNAAGKKKKRVAFNDGLPSVKKVMGSSSYIPSLKKPTTAGSAIAAMDEFVPSSVTPSPDHEYQNESAHKADASFTLAHKAGTSSAPSHEVGTSSSASGGDSLVDEFYESQTINSSTAKDMYIPNWDITNDYQVNVNTAQHACMVSELHLWYNHEIEIASLKSRLEKAESEATEVVRLRGRDSELEVAFAARMKELAVLGAKYAELLGQVSGLESSRDELKDQVSKLESVCEDLKGEIQGEAKMIEEFMVMQDVETQRIEK</sequence>
<proteinExistence type="predicted"/>
<dbReference type="EMBL" id="BQNB010013039">
    <property type="protein sequence ID" value="GJT11071.1"/>
    <property type="molecule type" value="Genomic_DNA"/>
</dbReference>
<evidence type="ECO:0000313" key="3">
    <source>
        <dbReference type="Proteomes" id="UP001151760"/>
    </source>
</evidence>
<evidence type="ECO:0000313" key="2">
    <source>
        <dbReference type="EMBL" id="GJT11071.1"/>
    </source>
</evidence>
<gene>
    <name evidence="2" type="ORF">Tco_0858113</name>
</gene>
<comment type="caution">
    <text evidence="2">The sequence shown here is derived from an EMBL/GenBank/DDBJ whole genome shotgun (WGS) entry which is preliminary data.</text>
</comment>
<organism evidence="2 3">
    <name type="scientific">Tanacetum coccineum</name>
    <dbReference type="NCBI Taxonomy" id="301880"/>
    <lineage>
        <taxon>Eukaryota</taxon>
        <taxon>Viridiplantae</taxon>
        <taxon>Streptophyta</taxon>
        <taxon>Embryophyta</taxon>
        <taxon>Tracheophyta</taxon>
        <taxon>Spermatophyta</taxon>
        <taxon>Magnoliopsida</taxon>
        <taxon>eudicotyledons</taxon>
        <taxon>Gunneridae</taxon>
        <taxon>Pentapetalae</taxon>
        <taxon>asterids</taxon>
        <taxon>campanulids</taxon>
        <taxon>Asterales</taxon>
        <taxon>Asteraceae</taxon>
        <taxon>Asteroideae</taxon>
        <taxon>Anthemideae</taxon>
        <taxon>Anthemidinae</taxon>
        <taxon>Tanacetum</taxon>
    </lineage>
</organism>